<sequence length="169" mass="19776">MRNNTRGLFIHLLVVLIMFGIATMINFNQVLVKVFYGNLIFKIIISILPILMYYNFGKGLYKKNSSKLDFFSGNIIVLLFIFLAAISLIGMQSKEGFEIAGSIWRLPMDLFMFPFVYSMEVLGISSNYLFLFISSLIPTIIFGICIKRERVKINRRKRYMETKRRKNER</sequence>
<dbReference type="RefSeq" id="WP_084231477.1">
    <property type="nucleotide sequence ID" value="NZ_FWWR01000017.1"/>
</dbReference>
<dbReference type="EMBL" id="FWWR01000017">
    <property type="protein sequence ID" value="SMB92723.1"/>
    <property type="molecule type" value="Genomic_DNA"/>
</dbReference>
<dbReference type="OrthoDB" id="1698342at2"/>
<feature type="transmembrane region" description="Helical" evidence="1">
    <location>
        <begin position="7"/>
        <end position="27"/>
    </location>
</feature>
<keyword evidence="1" id="KW-0472">Membrane</keyword>
<proteinExistence type="predicted"/>
<gene>
    <name evidence="2" type="ORF">SAMN00017477_1963</name>
</gene>
<name>A0A1W1VHJ6_PEPAS</name>
<evidence type="ECO:0000313" key="2">
    <source>
        <dbReference type="EMBL" id="SMB92723.1"/>
    </source>
</evidence>
<keyword evidence="3" id="KW-1185">Reference proteome</keyword>
<reference evidence="3" key="1">
    <citation type="submission" date="2017-04" db="EMBL/GenBank/DDBJ databases">
        <authorList>
            <person name="Varghese N."/>
            <person name="Submissions S."/>
        </authorList>
    </citation>
    <scope>NUCLEOTIDE SEQUENCE [LARGE SCALE GENOMIC DNA]</scope>
    <source>
        <strain evidence="3">DSM 20463</strain>
    </source>
</reference>
<feature type="transmembrane region" description="Helical" evidence="1">
    <location>
        <begin position="68"/>
        <end position="89"/>
    </location>
</feature>
<organism evidence="2 3">
    <name type="scientific">Peptoniphilus asaccharolyticus DSM 20463</name>
    <dbReference type="NCBI Taxonomy" id="573058"/>
    <lineage>
        <taxon>Bacteria</taxon>
        <taxon>Bacillati</taxon>
        <taxon>Bacillota</taxon>
        <taxon>Tissierellia</taxon>
        <taxon>Tissierellales</taxon>
        <taxon>Peptoniphilaceae</taxon>
        <taxon>Peptoniphilus</taxon>
    </lineage>
</organism>
<protein>
    <submittedName>
        <fullName evidence="2">Uncharacterized protein</fullName>
    </submittedName>
</protein>
<feature type="transmembrane region" description="Helical" evidence="1">
    <location>
        <begin position="128"/>
        <end position="146"/>
    </location>
</feature>
<evidence type="ECO:0000313" key="3">
    <source>
        <dbReference type="Proteomes" id="UP000192368"/>
    </source>
</evidence>
<accession>A0A1W1VHJ6</accession>
<dbReference type="Proteomes" id="UP000192368">
    <property type="component" value="Unassembled WGS sequence"/>
</dbReference>
<keyword evidence="1" id="KW-1133">Transmembrane helix</keyword>
<keyword evidence="1" id="KW-0812">Transmembrane</keyword>
<evidence type="ECO:0000256" key="1">
    <source>
        <dbReference type="SAM" id="Phobius"/>
    </source>
</evidence>
<dbReference type="STRING" id="573058.SAMN00017477_1963"/>
<feature type="transmembrane region" description="Helical" evidence="1">
    <location>
        <begin position="39"/>
        <end position="56"/>
    </location>
</feature>
<dbReference type="AlphaFoldDB" id="A0A1W1VHJ6"/>